<evidence type="ECO:0000256" key="23">
    <source>
        <dbReference type="ARBA" id="ARBA00049539"/>
    </source>
</evidence>
<evidence type="ECO:0000313" key="26">
    <source>
        <dbReference type="Proteomes" id="UP001066276"/>
    </source>
</evidence>
<keyword evidence="12" id="KW-0325">Glycoprotein</keyword>
<evidence type="ECO:0000256" key="20">
    <source>
        <dbReference type="ARBA" id="ARBA00045587"/>
    </source>
</evidence>
<dbReference type="GO" id="GO:0006629">
    <property type="term" value="P:lipid metabolic process"/>
    <property type="evidence" value="ECO:0007669"/>
    <property type="project" value="UniProtKB-KW"/>
</dbReference>
<evidence type="ECO:0000256" key="8">
    <source>
        <dbReference type="ARBA" id="ARBA00023034"/>
    </source>
</evidence>
<evidence type="ECO:0000256" key="9">
    <source>
        <dbReference type="ARBA" id="ARBA00023098"/>
    </source>
</evidence>
<comment type="function">
    <text evidence="20">Transfers the sialyl group (N-acetyl-alpha-neuraminyl or NeuAc) from CMP-NeuAc to the non-reducing terminal galactose (Gal) of glycosphingolipids forming gangliosides (important molecules involved in the regulation of multiple cellular processes, including cell proliferation and differentiation, apoptosis, embryogenesis, development, and oncogenesis). Mainly involved in the biosynthesis of ganglioside GM3 but can also use different glycolipids as substrate acceptors such as D-galactosylceramide (GalCer), asialo-GM2 (GA2) and asialo-GM1 (GA1), although less preferentially than beta-D-Gal-(1-&gt;4)-beta-D-Glc-(1&lt;-&gt;1)-Cer (LacCer).</text>
</comment>
<sequence>MRRPSSIFRTASRFAGVFLLSLCIVYFVKLSLPSKKCNMKNVDPVRVKRTQIYAKEVLERTCQPSFAKKEMYRLFREKYSMNLASFISDGPHLNESSFKYGPPFGFHKYIEVVRSLLKLMPDKDLTEPLKSKTCKRCIVVGNGGILHGLQMGHAVDQYDIVIRLNNAPVHGFAKDVGNKTTIRMTYPEGAPVSTQEYHHNGLFVAVFFKSVDFRWLQAMLKNESLSMWNRMFFWKQVAENIPVQAKQFRILNPLIIKETAIDILQYPEPRDIWWGWDKNVPTLGCTAVVMATHLCDEVSLAGFGYDLSQLGSPLHYYDDRCMAEMKESHTHDVTQETKLLQTLVKEGVVKDITGGIHCQFCNDARR</sequence>
<dbReference type="PIRSF" id="PIRSF005557">
    <property type="entry name" value="Sialyl_trans"/>
    <property type="match status" value="1"/>
</dbReference>
<dbReference type="CDD" id="cd23983">
    <property type="entry name" value="GT29_ST3GAL5"/>
    <property type="match status" value="1"/>
</dbReference>
<dbReference type="PANTHER" id="PTHR13713">
    <property type="entry name" value="SIALYLTRANSFERASE"/>
    <property type="match status" value="1"/>
</dbReference>
<evidence type="ECO:0000256" key="16">
    <source>
        <dbReference type="ARBA" id="ARBA00041896"/>
    </source>
</evidence>
<evidence type="ECO:0000256" key="11">
    <source>
        <dbReference type="ARBA" id="ARBA00023157"/>
    </source>
</evidence>
<evidence type="ECO:0000256" key="21">
    <source>
        <dbReference type="ARBA" id="ARBA00048050"/>
    </source>
</evidence>
<accession>A0AAV7WLS4</accession>
<evidence type="ECO:0000256" key="22">
    <source>
        <dbReference type="ARBA" id="ARBA00048805"/>
    </source>
</evidence>
<dbReference type="Gene3D" id="3.90.1480.20">
    <property type="entry name" value="Glycosyl transferase family 29"/>
    <property type="match status" value="1"/>
</dbReference>
<evidence type="ECO:0000256" key="2">
    <source>
        <dbReference type="ARBA" id="ARBA00006003"/>
    </source>
</evidence>
<keyword evidence="9" id="KW-0443">Lipid metabolism</keyword>
<proteinExistence type="inferred from homology"/>
<protein>
    <recommendedName>
        <fullName evidence="14">Lactosylceramide alpha-2,3-sialyltransferase</fullName>
        <ecNumber evidence="13">2.4.3.9</ecNumber>
    </recommendedName>
    <alternativeName>
        <fullName evidence="15">CMP-NeuAc:lactosylceramide alpha-2,3-sialyltransferase</fullName>
    </alternativeName>
    <alternativeName>
        <fullName evidence="18">Ganglioside GM3 synthase</fullName>
    </alternativeName>
    <alternativeName>
        <fullName evidence="17">ST3Gal V</fullName>
    </alternativeName>
    <alternativeName>
        <fullName evidence="16">Sialyltransferase 9</fullName>
    </alternativeName>
</protein>
<comment type="subcellular location">
    <subcellularLocation>
        <location evidence="1">Golgi apparatus membrane</location>
        <topology evidence="1">Single-pass type II membrane protein</topology>
    </subcellularLocation>
</comment>
<evidence type="ECO:0000256" key="13">
    <source>
        <dbReference type="ARBA" id="ARBA00039111"/>
    </source>
</evidence>
<dbReference type="EMBL" id="JANPWB010000001">
    <property type="protein sequence ID" value="KAJ1213616.1"/>
    <property type="molecule type" value="Genomic_DNA"/>
</dbReference>
<evidence type="ECO:0000256" key="3">
    <source>
        <dbReference type="ARBA" id="ARBA00022676"/>
    </source>
</evidence>
<evidence type="ECO:0000256" key="15">
    <source>
        <dbReference type="ARBA" id="ARBA00041341"/>
    </source>
</evidence>
<comment type="caution">
    <text evidence="25">The sequence shown here is derived from an EMBL/GenBank/DDBJ whole genome shotgun (WGS) entry which is preliminary data.</text>
</comment>
<comment type="similarity">
    <text evidence="2">Belongs to the glycosyltransferase 29 family.</text>
</comment>
<evidence type="ECO:0000256" key="4">
    <source>
        <dbReference type="ARBA" id="ARBA00022679"/>
    </source>
</evidence>
<evidence type="ECO:0000256" key="6">
    <source>
        <dbReference type="ARBA" id="ARBA00022968"/>
    </source>
</evidence>
<dbReference type="FunFam" id="3.90.1480.20:FF:000006">
    <property type="entry name" value="ST3 beta-galactoside alpha-2,3-sialyltransferase 5"/>
    <property type="match status" value="1"/>
</dbReference>
<evidence type="ECO:0000256" key="17">
    <source>
        <dbReference type="ARBA" id="ARBA00041976"/>
    </source>
</evidence>
<dbReference type="EC" id="2.4.3.9" evidence="13"/>
<feature type="disulfide bond" evidence="24">
    <location>
        <begin position="137"/>
        <end position="295"/>
    </location>
</feature>
<comment type="catalytic activity">
    <reaction evidence="23">
        <text>ganglioside GA1 (d18:1(4E)/18:0) + CMP-N-acetyl-beta-neuraminate = ganglioside GM1 (d18:1(4E)/18:0) + CMP + H(+)</text>
        <dbReference type="Rhea" id="RHEA:41784"/>
        <dbReference type="ChEBI" id="CHEBI:15378"/>
        <dbReference type="ChEBI" id="CHEBI:57812"/>
        <dbReference type="ChEBI" id="CHEBI:60377"/>
        <dbReference type="ChEBI" id="CHEBI:73110"/>
        <dbReference type="ChEBI" id="CHEBI:78484"/>
    </reaction>
    <physiologicalReaction direction="left-to-right" evidence="23">
        <dbReference type="Rhea" id="RHEA:41785"/>
    </physiologicalReaction>
</comment>
<evidence type="ECO:0000256" key="18">
    <source>
        <dbReference type="ARBA" id="ARBA00042545"/>
    </source>
</evidence>
<dbReference type="Proteomes" id="UP001066276">
    <property type="component" value="Chromosome 1_1"/>
</dbReference>
<evidence type="ECO:0000313" key="25">
    <source>
        <dbReference type="EMBL" id="KAJ1213616.1"/>
    </source>
</evidence>
<dbReference type="GO" id="GO:0000139">
    <property type="term" value="C:Golgi membrane"/>
    <property type="evidence" value="ECO:0007669"/>
    <property type="project" value="UniProtKB-SubCell"/>
</dbReference>
<keyword evidence="4" id="KW-0808">Transferase</keyword>
<keyword evidence="3" id="KW-0328">Glycosyltransferase</keyword>
<gene>
    <name evidence="25" type="ORF">NDU88_001249</name>
</gene>
<dbReference type="PANTHER" id="PTHR13713:SF60">
    <property type="entry name" value="LACTOSYLCERAMIDE ALPHA-2,3-SIALYLTRANSFERASE"/>
    <property type="match status" value="1"/>
</dbReference>
<dbReference type="AlphaFoldDB" id="A0AAV7WLS4"/>
<dbReference type="InterPro" id="IPR051142">
    <property type="entry name" value="Glycosyltransferase_29"/>
</dbReference>
<comment type="catalytic activity">
    <reaction evidence="19">
        <text>a beta-D-Gal-(1-&gt;4)-beta-D-Glc-(1&lt;-&gt;1)-Cer(d18:1(4E)) + CMP-N-acetyl-beta-neuraminate = a ganglioside GM3 (d18:1(4E)) + CMP + H(+)</text>
        <dbReference type="Rhea" id="RHEA:18417"/>
        <dbReference type="ChEBI" id="CHEBI:15378"/>
        <dbReference type="ChEBI" id="CHEBI:17950"/>
        <dbReference type="ChEBI" id="CHEBI:57812"/>
        <dbReference type="ChEBI" id="CHEBI:60065"/>
        <dbReference type="ChEBI" id="CHEBI:60377"/>
        <dbReference type="EC" id="2.4.3.9"/>
    </reaction>
    <physiologicalReaction direction="left-to-right" evidence="19">
        <dbReference type="Rhea" id="RHEA:18418"/>
    </physiologicalReaction>
</comment>
<keyword evidence="7" id="KW-1133">Transmembrane helix</keyword>
<keyword evidence="11" id="KW-1015">Disulfide bond</keyword>
<comment type="catalytic activity">
    <reaction evidence="22">
        <text>ganglioside GA2 (d18:1(4E)/18:0) + CMP-N-acetyl-beta-neuraminate = ganglioside GM2 (d18:1(4E)/18:0) + CMP + H(+)</text>
        <dbReference type="Rhea" id="RHEA:41776"/>
        <dbReference type="ChEBI" id="CHEBI:15378"/>
        <dbReference type="ChEBI" id="CHEBI:57812"/>
        <dbReference type="ChEBI" id="CHEBI:60377"/>
        <dbReference type="ChEBI" id="CHEBI:78485"/>
        <dbReference type="ChEBI" id="CHEBI:78486"/>
    </reaction>
    <physiologicalReaction direction="left-to-right" evidence="22">
        <dbReference type="Rhea" id="RHEA:41777"/>
    </physiologicalReaction>
</comment>
<dbReference type="GO" id="GO:0047291">
    <property type="term" value="F:lactosylceramide alpha-2,3-sialyltransferase activity"/>
    <property type="evidence" value="ECO:0007669"/>
    <property type="project" value="UniProtKB-EC"/>
</dbReference>
<evidence type="ECO:0000256" key="14">
    <source>
        <dbReference type="ARBA" id="ARBA00039792"/>
    </source>
</evidence>
<name>A0AAV7WLS4_PLEWA</name>
<keyword evidence="26" id="KW-1185">Reference proteome</keyword>
<reference evidence="25" key="1">
    <citation type="journal article" date="2022" name="bioRxiv">
        <title>Sequencing and chromosome-scale assembly of the giantPleurodeles waltlgenome.</title>
        <authorList>
            <person name="Brown T."/>
            <person name="Elewa A."/>
            <person name="Iarovenko S."/>
            <person name="Subramanian E."/>
            <person name="Araus A.J."/>
            <person name="Petzold A."/>
            <person name="Susuki M."/>
            <person name="Suzuki K.-i.T."/>
            <person name="Hayashi T."/>
            <person name="Toyoda A."/>
            <person name="Oliveira C."/>
            <person name="Osipova E."/>
            <person name="Leigh N.D."/>
            <person name="Simon A."/>
            <person name="Yun M.H."/>
        </authorList>
    </citation>
    <scope>NUCLEOTIDE SEQUENCE</scope>
    <source>
        <strain evidence="25">20211129_DDA</strain>
        <tissue evidence="25">Liver</tissue>
    </source>
</reference>
<evidence type="ECO:0000256" key="19">
    <source>
        <dbReference type="ARBA" id="ARBA00043651"/>
    </source>
</evidence>
<keyword evidence="10" id="KW-0472">Membrane</keyword>
<keyword evidence="5" id="KW-0812">Transmembrane</keyword>
<dbReference type="InterPro" id="IPR038578">
    <property type="entry name" value="GT29-like_sf"/>
</dbReference>
<keyword evidence="6" id="KW-0735">Signal-anchor</keyword>
<dbReference type="InterPro" id="IPR012163">
    <property type="entry name" value="Sialyl_trans"/>
</dbReference>
<dbReference type="Pfam" id="PF00777">
    <property type="entry name" value="Glyco_transf_29"/>
    <property type="match status" value="1"/>
</dbReference>
<evidence type="ECO:0000256" key="24">
    <source>
        <dbReference type="PIRSR" id="PIRSR005557-2"/>
    </source>
</evidence>
<keyword evidence="8" id="KW-0333">Golgi apparatus</keyword>
<evidence type="ECO:0000256" key="1">
    <source>
        <dbReference type="ARBA" id="ARBA00004323"/>
    </source>
</evidence>
<evidence type="ECO:0000256" key="12">
    <source>
        <dbReference type="ARBA" id="ARBA00023180"/>
    </source>
</evidence>
<dbReference type="InterPro" id="IPR001675">
    <property type="entry name" value="Glyco_trans_29"/>
</dbReference>
<evidence type="ECO:0000256" key="7">
    <source>
        <dbReference type="ARBA" id="ARBA00022989"/>
    </source>
</evidence>
<comment type="catalytic activity">
    <reaction evidence="21">
        <text>a beta-D-Gal-(1&lt;-&gt;1')-ceramide + CMP-N-acetyl-beta-neuraminate = N-acetyl-alpha-neuraminosyl-(2-&gt;3)-beta-D-galactosyl-(1&lt;-&gt;1')-ceramide + CMP + H(+)</text>
        <dbReference type="Rhea" id="RHEA:41780"/>
        <dbReference type="ChEBI" id="CHEBI:15378"/>
        <dbReference type="ChEBI" id="CHEBI:57812"/>
        <dbReference type="ChEBI" id="CHEBI:60377"/>
        <dbReference type="ChEBI" id="CHEBI:82643"/>
        <dbReference type="ChEBI" id="CHEBI:143593"/>
    </reaction>
    <physiologicalReaction direction="left-to-right" evidence="21">
        <dbReference type="Rhea" id="RHEA:41781"/>
    </physiologicalReaction>
</comment>
<organism evidence="25 26">
    <name type="scientific">Pleurodeles waltl</name>
    <name type="common">Iberian ribbed newt</name>
    <dbReference type="NCBI Taxonomy" id="8319"/>
    <lineage>
        <taxon>Eukaryota</taxon>
        <taxon>Metazoa</taxon>
        <taxon>Chordata</taxon>
        <taxon>Craniata</taxon>
        <taxon>Vertebrata</taxon>
        <taxon>Euteleostomi</taxon>
        <taxon>Amphibia</taxon>
        <taxon>Batrachia</taxon>
        <taxon>Caudata</taxon>
        <taxon>Salamandroidea</taxon>
        <taxon>Salamandridae</taxon>
        <taxon>Pleurodelinae</taxon>
        <taxon>Pleurodeles</taxon>
    </lineage>
</organism>
<evidence type="ECO:0000256" key="10">
    <source>
        <dbReference type="ARBA" id="ARBA00023136"/>
    </source>
</evidence>
<evidence type="ECO:0000256" key="5">
    <source>
        <dbReference type="ARBA" id="ARBA00022692"/>
    </source>
</evidence>